<sequence>MSPPRSSNPTSTEGGESYFGFNISFIDFSRKRVPFQLQTSTEDEVSPKPQPQLQRQSWLEMRPPRASAATNAEPGRRLRQSPVLVLPSFNF</sequence>
<reference evidence="2" key="2">
    <citation type="submission" date="2019-07" db="EMBL/GenBank/DDBJ databases">
        <authorList>
            <person name="Yang Y."/>
            <person name="Bocs S."/>
            <person name="Baudouin L."/>
        </authorList>
    </citation>
    <scope>NUCLEOTIDE SEQUENCE</scope>
    <source>
        <tissue evidence="2">Spear leaf of Hainan Tall coconut</tissue>
    </source>
</reference>
<evidence type="ECO:0000313" key="3">
    <source>
        <dbReference type="Proteomes" id="UP000797356"/>
    </source>
</evidence>
<evidence type="ECO:0000313" key="2">
    <source>
        <dbReference type="EMBL" id="KAG1338255.1"/>
    </source>
</evidence>
<gene>
    <name evidence="2" type="ORF">COCNU_04G005610</name>
</gene>
<dbReference type="EMBL" id="CM017875">
    <property type="protein sequence ID" value="KAG1338255.1"/>
    <property type="molecule type" value="Genomic_DNA"/>
</dbReference>
<dbReference type="Proteomes" id="UP000797356">
    <property type="component" value="Chromosome 4"/>
</dbReference>
<dbReference type="AlphaFoldDB" id="A0A8K0MZP2"/>
<feature type="region of interest" description="Disordered" evidence="1">
    <location>
        <begin position="38"/>
        <end position="79"/>
    </location>
</feature>
<keyword evidence="3" id="KW-1185">Reference proteome</keyword>
<proteinExistence type="predicted"/>
<reference evidence="2" key="1">
    <citation type="journal article" date="2017" name="Gigascience">
        <title>The genome draft of coconut (Cocos nucifera).</title>
        <authorList>
            <person name="Xiao Y."/>
            <person name="Xu P."/>
            <person name="Fan H."/>
            <person name="Baudouin L."/>
            <person name="Xia W."/>
            <person name="Bocs S."/>
            <person name="Xu J."/>
            <person name="Li Q."/>
            <person name="Guo A."/>
            <person name="Zhou L."/>
            <person name="Li J."/>
            <person name="Wu Y."/>
            <person name="Ma Z."/>
            <person name="Armero A."/>
            <person name="Issali A.E."/>
            <person name="Liu N."/>
            <person name="Peng M."/>
            <person name="Yang Y."/>
        </authorList>
    </citation>
    <scope>NUCLEOTIDE SEQUENCE</scope>
    <source>
        <tissue evidence="2">Spear leaf of Hainan Tall coconut</tissue>
    </source>
</reference>
<name>A0A8K0MZP2_COCNU</name>
<accession>A0A8K0MZP2</accession>
<protein>
    <submittedName>
        <fullName evidence="2">Uncharacterized protein</fullName>
    </submittedName>
</protein>
<organism evidence="2 3">
    <name type="scientific">Cocos nucifera</name>
    <name type="common">Coconut palm</name>
    <dbReference type="NCBI Taxonomy" id="13894"/>
    <lineage>
        <taxon>Eukaryota</taxon>
        <taxon>Viridiplantae</taxon>
        <taxon>Streptophyta</taxon>
        <taxon>Embryophyta</taxon>
        <taxon>Tracheophyta</taxon>
        <taxon>Spermatophyta</taxon>
        <taxon>Magnoliopsida</taxon>
        <taxon>Liliopsida</taxon>
        <taxon>Arecaceae</taxon>
        <taxon>Arecoideae</taxon>
        <taxon>Cocoseae</taxon>
        <taxon>Attaleinae</taxon>
        <taxon>Cocos</taxon>
    </lineage>
</organism>
<comment type="caution">
    <text evidence="2">The sequence shown here is derived from an EMBL/GenBank/DDBJ whole genome shotgun (WGS) entry which is preliminary data.</text>
</comment>
<evidence type="ECO:0000256" key="1">
    <source>
        <dbReference type="SAM" id="MobiDB-lite"/>
    </source>
</evidence>